<evidence type="ECO:0000256" key="5">
    <source>
        <dbReference type="SAM" id="Phobius"/>
    </source>
</evidence>
<organism evidence="7 8">
    <name type="scientific">Bordetella genomosp. 12</name>
    <dbReference type="NCBI Taxonomy" id="463035"/>
    <lineage>
        <taxon>Bacteria</taxon>
        <taxon>Pseudomonadati</taxon>
        <taxon>Pseudomonadota</taxon>
        <taxon>Betaproteobacteria</taxon>
        <taxon>Burkholderiales</taxon>
        <taxon>Alcaligenaceae</taxon>
        <taxon>Bordetella</taxon>
    </lineage>
</organism>
<evidence type="ECO:0000313" key="7">
    <source>
        <dbReference type="EMBL" id="OZI71901.1"/>
    </source>
</evidence>
<dbReference type="AlphaFoldDB" id="A0A261VDR2"/>
<evidence type="ECO:0000313" key="8">
    <source>
        <dbReference type="Proteomes" id="UP000216429"/>
    </source>
</evidence>
<comment type="caution">
    <text evidence="7">The sequence shown here is derived from an EMBL/GenBank/DDBJ whole genome shotgun (WGS) entry which is preliminary data.</text>
</comment>
<gene>
    <name evidence="7" type="ORF">CAL22_19150</name>
</gene>
<keyword evidence="8" id="KW-1185">Reference proteome</keyword>
<evidence type="ECO:0000256" key="3">
    <source>
        <dbReference type="ARBA" id="ARBA00022989"/>
    </source>
</evidence>
<dbReference type="InterPro" id="IPR003807">
    <property type="entry name" value="DUF202"/>
</dbReference>
<evidence type="ECO:0000256" key="2">
    <source>
        <dbReference type="ARBA" id="ARBA00022692"/>
    </source>
</evidence>
<keyword evidence="3 5" id="KW-1133">Transmembrane helix</keyword>
<proteinExistence type="predicted"/>
<feature type="transmembrane region" description="Helical" evidence="5">
    <location>
        <begin position="100"/>
        <end position="118"/>
    </location>
</feature>
<evidence type="ECO:0000259" key="6">
    <source>
        <dbReference type="Pfam" id="PF02656"/>
    </source>
</evidence>
<dbReference type="GO" id="GO:0012505">
    <property type="term" value="C:endomembrane system"/>
    <property type="evidence" value="ECO:0007669"/>
    <property type="project" value="UniProtKB-SubCell"/>
</dbReference>
<name>A0A261VDR2_9BORD</name>
<feature type="transmembrane region" description="Helical" evidence="5">
    <location>
        <begin position="28"/>
        <end position="49"/>
    </location>
</feature>
<accession>A0A261VDR2</accession>
<feature type="transmembrane region" description="Helical" evidence="5">
    <location>
        <begin position="61"/>
        <end position="80"/>
    </location>
</feature>
<dbReference type="OrthoDB" id="582337at2"/>
<dbReference type="EMBL" id="NEVU01000003">
    <property type="protein sequence ID" value="OZI71901.1"/>
    <property type="molecule type" value="Genomic_DNA"/>
</dbReference>
<dbReference type="Proteomes" id="UP000216429">
    <property type="component" value="Unassembled WGS sequence"/>
</dbReference>
<dbReference type="RefSeq" id="WP_094815878.1">
    <property type="nucleotide sequence ID" value="NZ_NEVU01000003.1"/>
</dbReference>
<comment type="subcellular location">
    <subcellularLocation>
        <location evidence="1">Endomembrane system</location>
        <topology evidence="1">Multi-pass membrane protein</topology>
    </subcellularLocation>
</comment>
<keyword evidence="4 5" id="KW-0472">Membrane</keyword>
<reference evidence="8" key="1">
    <citation type="submission" date="2017-05" db="EMBL/GenBank/DDBJ databases">
        <title>Complete and WGS of Bordetella genogroups.</title>
        <authorList>
            <person name="Spilker T."/>
            <person name="Lipuma J."/>
        </authorList>
    </citation>
    <scope>NUCLEOTIDE SEQUENCE [LARGE SCALE GENOMIC DNA]</scope>
    <source>
        <strain evidence="8">AU6712</strain>
    </source>
</reference>
<keyword evidence="2 5" id="KW-0812">Transmembrane</keyword>
<feature type="domain" description="DUF202" evidence="6">
    <location>
        <begin position="19"/>
        <end position="84"/>
    </location>
</feature>
<evidence type="ECO:0000256" key="4">
    <source>
        <dbReference type="ARBA" id="ARBA00023136"/>
    </source>
</evidence>
<dbReference type="Pfam" id="PF02656">
    <property type="entry name" value="DUF202"/>
    <property type="match status" value="1"/>
</dbReference>
<sequence length="120" mass="13037">MKEHTCQPWYRQGSDPDYRFSLANERTFLAWVRTTLAFVAAAVVLDQIAEHAAAPTGPRTLALMLSVLGFALAAGAYFRWRANEVAMRHGRPLPVCKAQAGLAAGISLVAAAVTLWILRG</sequence>
<evidence type="ECO:0000256" key="1">
    <source>
        <dbReference type="ARBA" id="ARBA00004127"/>
    </source>
</evidence>
<protein>
    <recommendedName>
        <fullName evidence="6">DUF202 domain-containing protein</fullName>
    </recommendedName>
</protein>